<gene>
    <name evidence="2" type="ORF">B0A64_10600</name>
</gene>
<dbReference type="EMBL" id="MUGS01000015">
    <property type="protein sequence ID" value="OXG06550.1"/>
    <property type="molecule type" value="Genomic_DNA"/>
</dbReference>
<feature type="domain" description="Fibronectin type-III" evidence="1">
    <location>
        <begin position="313"/>
        <end position="410"/>
    </location>
</feature>
<dbReference type="PROSITE" id="PS50853">
    <property type="entry name" value="FN3"/>
    <property type="match status" value="1"/>
</dbReference>
<keyword evidence="3" id="KW-1185">Reference proteome</keyword>
<evidence type="ECO:0000259" key="1">
    <source>
        <dbReference type="PROSITE" id="PS50853"/>
    </source>
</evidence>
<dbReference type="InterPro" id="IPR013783">
    <property type="entry name" value="Ig-like_fold"/>
</dbReference>
<evidence type="ECO:0000313" key="3">
    <source>
        <dbReference type="Proteomes" id="UP000214684"/>
    </source>
</evidence>
<organism evidence="2 3">
    <name type="scientific">Flavobacterium araucananum</name>
    <dbReference type="NCBI Taxonomy" id="946678"/>
    <lineage>
        <taxon>Bacteria</taxon>
        <taxon>Pseudomonadati</taxon>
        <taxon>Bacteroidota</taxon>
        <taxon>Flavobacteriia</taxon>
        <taxon>Flavobacteriales</taxon>
        <taxon>Flavobacteriaceae</taxon>
        <taxon>Flavobacterium</taxon>
    </lineage>
</organism>
<proteinExistence type="predicted"/>
<dbReference type="InterPro" id="IPR036116">
    <property type="entry name" value="FN3_sf"/>
</dbReference>
<reference evidence="2 3" key="1">
    <citation type="submission" date="2016-11" db="EMBL/GenBank/DDBJ databases">
        <title>Whole genomes of Flavobacteriaceae.</title>
        <authorList>
            <person name="Stine C."/>
            <person name="Li C."/>
            <person name="Tadesse D."/>
        </authorList>
    </citation>
    <scope>NUCLEOTIDE SEQUENCE [LARGE SCALE GENOMIC DNA]</scope>
    <source>
        <strain evidence="2 3">DSM 24704</strain>
    </source>
</reference>
<name>A0A227P9D8_9FLAO</name>
<protein>
    <recommendedName>
        <fullName evidence="1">Fibronectin type-III domain-containing protein</fullName>
    </recommendedName>
</protein>
<dbReference type="SMART" id="SM00060">
    <property type="entry name" value="FN3"/>
    <property type="match status" value="5"/>
</dbReference>
<dbReference type="RefSeq" id="WP_089479492.1">
    <property type="nucleotide sequence ID" value="NZ_MUGS01000015.1"/>
</dbReference>
<dbReference type="OrthoDB" id="923194at2"/>
<dbReference type="CDD" id="cd00063">
    <property type="entry name" value="FN3"/>
    <property type="match status" value="1"/>
</dbReference>
<dbReference type="Proteomes" id="UP000214684">
    <property type="component" value="Unassembled WGS sequence"/>
</dbReference>
<dbReference type="SUPFAM" id="SSF49265">
    <property type="entry name" value="Fibronectin type III"/>
    <property type="match status" value="3"/>
</dbReference>
<dbReference type="AlphaFoldDB" id="A0A227P9D8"/>
<dbReference type="InterPro" id="IPR003961">
    <property type="entry name" value="FN3_dom"/>
</dbReference>
<accession>A0A227P9D8</accession>
<evidence type="ECO:0000313" key="2">
    <source>
        <dbReference type="EMBL" id="OXG06550.1"/>
    </source>
</evidence>
<comment type="caution">
    <text evidence="2">The sequence shown here is derived from an EMBL/GenBank/DDBJ whole genome shotgun (WGS) entry which is preliminary data.</text>
</comment>
<sequence>MKLKFLIILSFIIIGDMSAQDKKSAVDPAPTDVKPEIQVIARVQKDKILLRWAVTSAMAWKKLNTYGYSLERYTVTRDNKTLTTPEKVVLAKVIKPEPVETWEKLIENNDNAAIVAQAIYGEEFLVGGTDKLETIVNLSEENEQRFTFALFTVDKDFEIAKKAGLGFEDTTAKINEKYAYRISSNVPNSEIEIAYGGIFTGLKDYQPLPKPLDFRAYFNDNSTMLSWNFKTLSHAYGSYLVERSTDKKNFERITEKPYTNLNQSNANNSQIFYVDSIANNKQYSYRIQGISSFGELGPYSEIISGKGKSILKFVPHLTVKNFKDDKTVTLTWEFPEEGNTEILGFELNRSDKDDDKYVTVIKNIPAKNRSITYDKLSPTNYLTITAVGKQGNSRTSFPMLVQPVDSIPPSKPIGLKGVIDSLGVVKITWDINKEKDLMGYRIYKGNTAEEEFSQVTVSPQELNAYEDKVILKSLNSKVYYKIIAVDNHYNMSPFSEVLIVKKPDVVPPTSPIFTKYEIKDGAIFLEWINSQSEDLASHQLYRKENDQEKWELILNDVTKLEAYQDKKTTEGSTYRYAIFAKDQSGLTSNPSPEVALFVPKYSVKPAVKGFYAQANTKTNTIELSWDYKESDVDNFEIYKAINQESLQLIQTVKGVSRKLSDPTLTINTVYKYGIRAVFKDGRMSKMVFFTVKF</sequence>
<dbReference type="Gene3D" id="2.60.40.10">
    <property type="entry name" value="Immunoglobulins"/>
    <property type="match status" value="5"/>
</dbReference>